<dbReference type="Proteomes" id="UP000054359">
    <property type="component" value="Unassembled WGS sequence"/>
</dbReference>
<feature type="non-terminal residue" evidence="1">
    <location>
        <position position="68"/>
    </location>
</feature>
<dbReference type="AlphaFoldDB" id="A0A087TLH8"/>
<evidence type="ECO:0000313" key="2">
    <source>
        <dbReference type="Proteomes" id="UP000054359"/>
    </source>
</evidence>
<proteinExistence type="predicted"/>
<gene>
    <name evidence="1" type="ORF">X975_25007</name>
</gene>
<organism evidence="1 2">
    <name type="scientific">Stegodyphus mimosarum</name>
    <name type="common">African social velvet spider</name>
    <dbReference type="NCBI Taxonomy" id="407821"/>
    <lineage>
        <taxon>Eukaryota</taxon>
        <taxon>Metazoa</taxon>
        <taxon>Ecdysozoa</taxon>
        <taxon>Arthropoda</taxon>
        <taxon>Chelicerata</taxon>
        <taxon>Arachnida</taxon>
        <taxon>Araneae</taxon>
        <taxon>Araneomorphae</taxon>
        <taxon>Entelegynae</taxon>
        <taxon>Eresoidea</taxon>
        <taxon>Eresidae</taxon>
        <taxon>Stegodyphus</taxon>
    </lineage>
</organism>
<evidence type="ECO:0000313" key="1">
    <source>
        <dbReference type="EMBL" id="KFM65967.1"/>
    </source>
</evidence>
<protein>
    <submittedName>
        <fullName evidence="1">Uncharacterized protein</fullName>
    </submittedName>
</protein>
<name>A0A087TLH8_STEMI</name>
<keyword evidence="2" id="KW-1185">Reference proteome</keyword>
<reference evidence="1 2" key="1">
    <citation type="submission" date="2013-11" db="EMBL/GenBank/DDBJ databases">
        <title>Genome sequencing of Stegodyphus mimosarum.</title>
        <authorList>
            <person name="Bechsgaard J."/>
        </authorList>
    </citation>
    <scope>NUCLEOTIDE SEQUENCE [LARGE SCALE GENOMIC DNA]</scope>
</reference>
<sequence length="68" mass="7616">MRISCNVNSLNGNGALSKRFMSEFKSKGEGFSSARMNHVTDWRREGNISANQEKTTKTVLKIVTEKHG</sequence>
<accession>A0A087TLH8</accession>
<dbReference type="EMBL" id="KK115768">
    <property type="protein sequence ID" value="KFM65967.1"/>
    <property type="molecule type" value="Genomic_DNA"/>
</dbReference>